<evidence type="ECO:0000313" key="3">
    <source>
        <dbReference type="EMBL" id="CAG8805075.1"/>
    </source>
</evidence>
<comment type="caution">
    <text evidence="3">The sequence shown here is derived from an EMBL/GenBank/DDBJ whole genome shotgun (WGS) entry which is preliminary data.</text>
</comment>
<gene>
    <name evidence="3" type="ORF">GMARGA_LOCUS24005</name>
</gene>
<dbReference type="PROSITE" id="PS51253">
    <property type="entry name" value="HTH_CENPB"/>
    <property type="match status" value="1"/>
</dbReference>
<proteinExistence type="predicted"/>
<protein>
    <submittedName>
        <fullName evidence="3">4007_t:CDS:1</fullName>
    </submittedName>
</protein>
<accession>A0ABN7VZ87</accession>
<evidence type="ECO:0000259" key="2">
    <source>
        <dbReference type="PROSITE" id="PS51253"/>
    </source>
</evidence>
<keyword evidence="1" id="KW-0238">DNA-binding</keyword>
<evidence type="ECO:0000256" key="1">
    <source>
        <dbReference type="ARBA" id="ARBA00023125"/>
    </source>
</evidence>
<dbReference type="InterPro" id="IPR006600">
    <property type="entry name" value="HTH_CenpB_DNA-bd_dom"/>
</dbReference>
<dbReference type="Proteomes" id="UP000789901">
    <property type="component" value="Unassembled WGS sequence"/>
</dbReference>
<evidence type="ECO:0000313" key="4">
    <source>
        <dbReference type="Proteomes" id="UP000789901"/>
    </source>
</evidence>
<dbReference type="PANTHER" id="PTHR19303:SF73">
    <property type="entry name" value="PROTEIN PDC2"/>
    <property type="match status" value="1"/>
</dbReference>
<dbReference type="Gene3D" id="1.10.10.60">
    <property type="entry name" value="Homeodomain-like"/>
    <property type="match status" value="1"/>
</dbReference>
<dbReference type="EMBL" id="CAJVQB010024864">
    <property type="protein sequence ID" value="CAG8805075.1"/>
    <property type="molecule type" value="Genomic_DNA"/>
</dbReference>
<sequence length="107" mass="12274">YPILELAMNMWVERVTTEGLILSELLIKEKGYQFAQALSIPEKSLKFSNGWISRFKKRNGLKNIVIHGEGRSAPLKTLLAECVKLQELLSHYDPEDIYNADETGLFY</sequence>
<dbReference type="InterPro" id="IPR050863">
    <property type="entry name" value="CenT-Element_Derived"/>
</dbReference>
<dbReference type="InterPro" id="IPR009057">
    <property type="entry name" value="Homeodomain-like_sf"/>
</dbReference>
<dbReference type="SMART" id="SM00674">
    <property type="entry name" value="CENPB"/>
    <property type="match status" value="1"/>
</dbReference>
<organism evidence="3 4">
    <name type="scientific">Gigaspora margarita</name>
    <dbReference type="NCBI Taxonomy" id="4874"/>
    <lineage>
        <taxon>Eukaryota</taxon>
        <taxon>Fungi</taxon>
        <taxon>Fungi incertae sedis</taxon>
        <taxon>Mucoromycota</taxon>
        <taxon>Glomeromycotina</taxon>
        <taxon>Glomeromycetes</taxon>
        <taxon>Diversisporales</taxon>
        <taxon>Gigasporaceae</taxon>
        <taxon>Gigaspora</taxon>
    </lineage>
</organism>
<dbReference type="SUPFAM" id="SSF46689">
    <property type="entry name" value="Homeodomain-like"/>
    <property type="match status" value="1"/>
</dbReference>
<feature type="domain" description="HTH CENPB-type" evidence="2">
    <location>
        <begin position="1"/>
        <end position="65"/>
    </location>
</feature>
<feature type="non-terminal residue" evidence="3">
    <location>
        <position position="1"/>
    </location>
</feature>
<name>A0ABN7VZ87_GIGMA</name>
<dbReference type="Pfam" id="PF03221">
    <property type="entry name" value="HTH_Tnp_Tc5"/>
    <property type="match status" value="1"/>
</dbReference>
<dbReference type="PANTHER" id="PTHR19303">
    <property type="entry name" value="TRANSPOSON"/>
    <property type="match status" value="1"/>
</dbReference>
<reference evidence="3 4" key="1">
    <citation type="submission" date="2021-06" db="EMBL/GenBank/DDBJ databases">
        <authorList>
            <person name="Kallberg Y."/>
            <person name="Tangrot J."/>
            <person name="Rosling A."/>
        </authorList>
    </citation>
    <scope>NUCLEOTIDE SEQUENCE [LARGE SCALE GENOMIC DNA]</scope>
    <source>
        <strain evidence="3 4">120-4 pot B 10/14</strain>
    </source>
</reference>
<keyword evidence="4" id="KW-1185">Reference proteome</keyword>